<dbReference type="AlphaFoldDB" id="A0A848B1U2"/>
<dbReference type="RefSeq" id="WP_168963710.1">
    <property type="nucleotide sequence ID" value="NZ_JABAEW010000053.1"/>
</dbReference>
<dbReference type="InterPro" id="IPR036388">
    <property type="entry name" value="WH-like_DNA-bd_sf"/>
</dbReference>
<dbReference type="SUPFAM" id="SSF46955">
    <property type="entry name" value="Putative DNA-binding domain"/>
    <property type="match status" value="1"/>
</dbReference>
<name>A0A848B1U2_9BACT</name>
<feature type="domain" description="Helix-turn-helix" evidence="1">
    <location>
        <begin position="5"/>
        <end position="52"/>
    </location>
</feature>
<dbReference type="InterPro" id="IPR010093">
    <property type="entry name" value="SinI_DNA-bd"/>
</dbReference>
<dbReference type="Pfam" id="PF12728">
    <property type="entry name" value="HTH_17"/>
    <property type="match status" value="1"/>
</dbReference>
<comment type="caution">
    <text evidence="2">The sequence shown here is derived from an EMBL/GenBank/DDBJ whole genome shotgun (WGS) entry which is preliminary data.</text>
</comment>
<dbReference type="InterPro" id="IPR009061">
    <property type="entry name" value="DNA-bd_dom_put_sf"/>
</dbReference>
<keyword evidence="2" id="KW-0238">DNA-binding</keyword>
<evidence type="ECO:0000259" key="1">
    <source>
        <dbReference type="Pfam" id="PF12728"/>
    </source>
</evidence>
<proteinExistence type="predicted"/>
<sequence>MDDRWLSMREIREYLGVSHDTVSRWITSYNMPATKFGKCWKFKRQLVNLWVADGGPDKRKRDMFVAK</sequence>
<evidence type="ECO:0000313" key="3">
    <source>
        <dbReference type="Proteomes" id="UP000576225"/>
    </source>
</evidence>
<organism evidence="2 3">
    <name type="scientific">Victivallis vadensis</name>
    <dbReference type="NCBI Taxonomy" id="172901"/>
    <lineage>
        <taxon>Bacteria</taxon>
        <taxon>Pseudomonadati</taxon>
        <taxon>Lentisphaerota</taxon>
        <taxon>Lentisphaeria</taxon>
        <taxon>Victivallales</taxon>
        <taxon>Victivallaceae</taxon>
        <taxon>Victivallis</taxon>
    </lineage>
</organism>
<dbReference type="Gene3D" id="1.10.10.10">
    <property type="entry name" value="Winged helix-like DNA-binding domain superfamily/Winged helix DNA-binding domain"/>
    <property type="match status" value="1"/>
</dbReference>
<evidence type="ECO:0000313" key="2">
    <source>
        <dbReference type="EMBL" id="NMD88663.1"/>
    </source>
</evidence>
<protein>
    <submittedName>
        <fullName evidence="2">Excisionase family DNA-binding protein</fullName>
    </submittedName>
</protein>
<dbReference type="GO" id="GO:0003677">
    <property type="term" value="F:DNA binding"/>
    <property type="evidence" value="ECO:0007669"/>
    <property type="project" value="UniProtKB-KW"/>
</dbReference>
<reference evidence="2 3" key="1">
    <citation type="submission" date="2020-04" db="EMBL/GenBank/DDBJ databases">
        <authorList>
            <person name="Hitch T.C.A."/>
            <person name="Wylensek D."/>
            <person name="Clavel T."/>
        </authorList>
    </citation>
    <scope>NUCLEOTIDE SEQUENCE [LARGE SCALE GENOMIC DNA]</scope>
    <source>
        <strain evidence="2 3">COR2-253-APC-1A</strain>
    </source>
</reference>
<dbReference type="Proteomes" id="UP000576225">
    <property type="component" value="Unassembled WGS sequence"/>
</dbReference>
<dbReference type="NCBIfam" id="TIGR01764">
    <property type="entry name" value="excise"/>
    <property type="match status" value="1"/>
</dbReference>
<dbReference type="InterPro" id="IPR041657">
    <property type="entry name" value="HTH_17"/>
</dbReference>
<accession>A0A848B1U2</accession>
<gene>
    <name evidence="2" type="ORF">HF882_18905</name>
</gene>
<dbReference type="EMBL" id="JABAEW010000053">
    <property type="protein sequence ID" value="NMD88663.1"/>
    <property type="molecule type" value="Genomic_DNA"/>
</dbReference>